<reference evidence="2" key="1">
    <citation type="submission" date="2013-09" db="EMBL/GenBank/DDBJ databases">
        <title>Corchorus olitorius genome sequencing.</title>
        <authorList>
            <person name="Alam M."/>
            <person name="Haque M.S."/>
            <person name="Islam M.S."/>
            <person name="Emdad E.M."/>
            <person name="Islam M.M."/>
            <person name="Ahmed B."/>
            <person name="Halim A."/>
            <person name="Hossen Q.M.M."/>
            <person name="Hossain M.Z."/>
            <person name="Ahmed R."/>
            <person name="Khan M.M."/>
            <person name="Islam R."/>
            <person name="Rashid M.M."/>
            <person name="Khan S.A."/>
            <person name="Rahman M.S."/>
            <person name="Alam M."/>
            <person name="Yahiya A.S."/>
            <person name="Khan M.S."/>
            <person name="Azam M.S."/>
            <person name="Haque T."/>
            <person name="Lashkar M.Z.H."/>
            <person name="Akhand A.I."/>
            <person name="Morshed G."/>
            <person name="Roy S."/>
            <person name="Uddin K.S."/>
            <person name="Rabeya T."/>
            <person name="Hossain A.S."/>
            <person name="Chowdhury A."/>
            <person name="Snigdha A.R."/>
            <person name="Mortoza M.S."/>
            <person name="Matin S.A."/>
            <person name="Hoque S.M.E."/>
            <person name="Islam M.K."/>
            <person name="Roy D.K."/>
            <person name="Haider R."/>
            <person name="Moosa M.M."/>
            <person name="Elias S.M."/>
            <person name="Hasan A.M."/>
            <person name="Jahan S."/>
            <person name="Shafiuddin M."/>
            <person name="Mahmood N."/>
            <person name="Shommy N.S."/>
        </authorList>
    </citation>
    <scope>NUCLEOTIDE SEQUENCE [LARGE SCALE GENOMIC DNA]</scope>
    <source>
        <strain evidence="2">cv. O-4</strain>
    </source>
</reference>
<dbReference type="AlphaFoldDB" id="A0A1R3KBE5"/>
<proteinExistence type="predicted"/>
<comment type="caution">
    <text evidence="1">The sequence shown here is derived from an EMBL/GenBank/DDBJ whole genome shotgun (WGS) entry which is preliminary data.</text>
</comment>
<sequence length="35" mass="4255">MESFIMESRIHDPKCRGLRIVWRRWRKVLGLAASR</sequence>
<gene>
    <name evidence="1" type="ORF">COLO4_09725</name>
</gene>
<organism evidence="1 2">
    <name type="scientific">Corchorus olitorius</name>
    <dbReference type="NCBI Taxonomy" id="93759"/>
    <lineage>
        <taxon>Eukaryota</taxon>
        <taxon>Viridiplantae</taxon>
        <taxon>Streptophyta</taxon>
        <taxon>Embryophyta</taxon>
        <taxon>Tracheophyta</taxon>
        <taxon>Spermatophyta</taxon>
        <taxon>Magnoliopsida</taxon>
        <taxon>eudicotyledons</taxon>
        <taxon>Gunneridae</taxon>
        <taxon>Pentapetalae</taxon>
        <taxon>rosids</taxon>
        <taxon>malvids</taxon>
        <taxon>Malvales</taxon>
        <taxon>Malvaceae</taxon>
        <taxon>Grewioideae</taxon>
        <taxon>Apeibeae</taxon>
        <taxon>Corchorus</taxon>
    </lineage>
</organism>
<dbReference type="EMBL" id="AWUE01014265">
    <property type="protein sequence ID" value="OMP04359.1"/>
    <property type="molecule type" value="Genomic_DNA"/>
</dbReference>
<name>A0A1R3KBE5_9ROSI</name>
<evidence type="ECO:0000313" key="2">
    <source>
        <dbReference type="Proteomes" id="UP000187203"/>
    </source>
</evidence>
<protein>
    <submittedName>
        <fullName evidence="1">Uncharacterized protein</fullName>
    </submittedName>
</protein>
<dbReference type="Proteomes" id="UP000187203">
    <property type="component" value="Unassembled WGS sequence"/>
</dbReference>
<accession>A0A1R3KBE5</accession>
<keyword evidence="2" id="KW-1185">Reference proteome</keyword>
<evidence type="ECO:0000313" key="1">
    <source>
        <dbReference type="EMBL" id="OMP04359.1"/>
    </source>
</evidence>